<accession>A0A1R2ASF9</accession>
<protein>
    <submittedName>
        <fullName evidence="1">Uncharacterized protein</fullName>
    </submittedName>
</protein>
<name>A0A1R2ASF9_9CILI</name>
<dbReference type="PANTHER" id="PTHR28617">
    <property type="entry name" value="CILIA- AND FLAGELLA-ASSOCIATED PROTEIN 77"/>
    <property type="match status" value="1"/>
</dbReference>
<reference evidence="1 2" key="1">
    <citation type="submission" date="2016-11" db="EMBL/GenBank/DDBJ databases">
        <title>The macronuclear genome of Stentor coeruleus: a giant cell with tiny introns.</title>
        <authorList>
            <person name="Slabodnick M."/>
            <person name="Ruby J.G."/>
            <person name="Reiff S.B."/>
            <person name="Swart E.C."/>
            <person name="Gosai S."/>
            <person name="Prabakaran S."/>
            <person name="Witkowska E."/>
            <person name="Larue G.E."/>
            <person name="Fisher S."/>
            <person name="Freeman R.M."/>
            <person name="Gunawardena J."/>
            <person name="Chu W."/>
            <person name="Stover N.A."/>
            <person name="Gregory B.D."/>
            <person name="Nowacki M."/>
            <person name="Derisi J."/>
            <person name="Roy S.W."/>
            <person name="Marshall W.F."/>
            <person name="Sood P."/>
        </authorList>
    </citation>
    <scope>NUCLEOTIDE SEQUENCE [LARGE SCALE GENOMIC DNA]</scope>
    <source>
        <strain evidence="1">WM001</strain>
    </source>
</reference>
<organism evidence="1 2">
    <name type="scientific">Stentor coeruleus</name>
    <dbReference type="NCBI Taxonomy" id="5963"/>
    <lineage>
        <taxon>Eukaryota</taxon>
        <taxon>Sar</taxon>
        <taxon>Alveolata</taxon>
        <taxon>Ciliophora</taxon>
        <taxon>Postciliodesmatophora</taxon>
        <taxon>Heterotrichea</taxon>
        <taxon>Heterotrichida</taxon>
        <taxon>Stentoridae</taxon>
        <taxon>Stentor</taxon>
    </lineage>
</organism>
<evidence type="ECO:0000313" key="1">
    <source>
        <dbReference type="EMBL" id="OMJ67422.1"/>
    </source>
</evidence>
<dbReference type="PANTHER" id="PTHR28617:SF1">
    <property type="entry name" value="CILIA- AND FLAGELLA-ASSOCIATED PROTEIN 77"/>
    <property type="match status" value="1"/>
</dbReference>
<dbReference type="Pfam" id="PF14825">
    <property type="entry name" value="CFAP77"/>
    <property type="match status" value="1"/>
</dbReference>
<dbReference type="OrthoDB" id="532484at2759"/>
<proteinExistence type="predicted"/>
<gene>
    <name evidence="1" type="ORF">SteCoe_35419</name>
</gene>
<sequence length="207" mass="23693">MLESGHNFISKLQNTKNCLLIKDDVGKSKPNTRDLPPNTFSYGIKVNKDSEDAGAVISSWAKTAKKPKMPLEQNFKKLNMLSITEKQVTATQQRMFRKTDFHIRQNSEEPKVIEDNIQYIYGMPLRPSTPIKAVLGNFYGYVASEEKHFAYTAKEKSGNKRRALVEKTIKKQIADVDDKKNLFKMKKFLKVKARTSTRRGQSCSENL</sequence>
<dbReference type="InterPro" id="IPR029147">
    <property type="entry name" value="CFAP77"/>
</dbReference>
<keyword evidence="2" id="KW-1185">Reference proteome</keyword>
<dbReference type="Proteomes" id="UP000187209">
    <property type="component" value="Unassembled WGS sequence"/>
</dbReference>
<dbReference type="EMBL" id="MPUH01001501">
    <property type="protein sequence ID" value="OMJ67422.1"/>
    <property type="molecule type" value="Genomic_DNA"/>
</dbReference>
<dbReference type="AlphaFoldDB" id="A0A1R2ASF9"/>
<comment type="caution">
    <text evidence="1">The sequence shown here is derived from an EMBL/GenBank/DDBJ whole genome shotgun (WGS) entry which is preliminary data.</text>
</comment>
<evidence type="ECO:0000313" key="2">
    <source>
        <dbReference type="Proteomes" id="UP000187209"/>
    </source>
</evidence>